<dbReference type="Gene3D" id="3.40.50.1100">
    <property type="match status" value="2"/>
</dbReference>
<dbReference type="CDD" id="cd01563">
    <property type="entry name" value="Thr-synth_1"/>
    <property type="match status" value="1"/>
</dbReference>
<dbReference type="InterPro" id="IPR050147">
    <property type="entry name" value="Ser/Thr_Dehydratase"/>
</dbReference>
<dbReference type="InterPro" id="IPR004450">
    <property type="entry name" value="Thr_synthase-like"/>
</dbReference>
<evidence type="ECO:0000256" key="3">
    <source>
        <dbReference type="ARBA" id="ARBA00022898"/>
    </source>
</evidence>
<organism evidence="6">
    <name type="scientific">marine metagenome</name>
    <dbReference type="NCBI Taxonomy" id="408172"/>
    <lineage>
        <taxon>unclassified sequences</taxon>
        <taxon>metagenomes</taxon>
        <taxon>ecological metagenomes</taxon>
    </lineage>
</organism>
<dbReference type="GO" id="GO:0009097">
    <property type="term" value="P:isoleucine biosynthetic process"/>
    <property type="evidence" value="ECO:0007669"/>
    <property type="project" value="TreeGrafter"/>
</dbReference>
<evidence type="ECO:0000259" key="5">
    <source>
        <dbReference type="Pfam" id="PF00291"/>
    </source>
</evidence>
<dbReference type="NCBIfam" id="TIGR00260">
    <property type="entry name" value="thrC"/>
    <property type="match status" value="1"/>
</dbReference>
<dbReference type="GO" id="GO:0006565">
    <property type="term" value="P:L-serine catabolic process"/>
    <property type="evidence" value="ECO:0007669"/>
    <property type="project" value="TreeGrafter"/>
</dbReference>
<dbReference type="GO" id="GO:0003941">
    <property type="term" value="F:L-serine ammonia-lyase activity"/>
    <property type="evidence" value="ECO:0007669"/>
    <property type="project" value="TreeGrafter"/>
</dbReference>
<keyword evidence="4" id="KW-0456">Lyase</keyword>
<dbReference type="EMBL" id="UINC01061515">
    <property type="protein sequence ID" value="SVB87169.1"/>
    <property type="molecule type" value="Genomic_DNA"/>
</dbReference>
<evidence type="ECO:0000256" key="4">
    <source>
        <dbReference type="ARBA" id="ARBA00023239"/>
    </source>
</evidence>
<dbReference type="PANTHER" id="PTHR48078">
    <property type="entry name" value="THREONINE DEHYDRATASE, MITOCHONDRIAL-RELATED"/>
    <property type="match status" value="1"/>
</dbReference>
<protein>
    <recommendedName>
        <fullName evidence="5">Tryptophan synthase beta chain-like PALP domain-containing protein</fullName>
    </recommendedName>
</protein>
<dbReference type="GO" id="GO:0006567">
    <property type="term" value="P:L-threonine catabolic process"/>
    <property type="evidence" value="ECO:0007669"/>
    <property type="project" value="TreeGrafter"/>
</dbReference>
<sequence>MPHVKCLKCRECGSEYPIEPLNACEFCFGPLEVAYDYESISKAVSRESIAAGPNTMWRYHDFLPVDKESAVDISTGFTPLIHAKNLGRQLGLDNLYIKNDSVNPTYSFKDRPVSVTTTKALEFEFEVLACVSTGNLMGSVAAHGAKAGMKTMVFYPADLEQGKIQGAAVYGPTMVAVTGNYDHANRFCSELADNHRWAFVNINMRPFYAEGSKTLGYEVAEQLGWKAPDHCVVPGASGELHTKIWKGLQEFDDIGLIENLKTKMHLAQPEGCSPIVSAFKTGSDQVTPVRPETLAKSLAIGNPAAGPYSLEVLKETNGTGVAAEENTIIDGIKLLAETEGIFTETAGGVVISSLKKLVEHGKIKRDEVTVAYVTGNGLKTMESMGDFVKPIETTPDYETFQTALAAAQKI</sequence>
<dbReference type="SUPFAM" id="SSF53686">
    <property type="entry name" value="Tryptophan synthase beta subunit-like PLP-dependent enzymes"/>
    <property type="match status" value="1"/>
</dbReference>
<accession>A0A382HJ02</accession>
<evidence type="ECO:0000313" key="6">
    <source>
        <dbReference type="EMBL" id="SVB87169.1"/>
    </source>
</evidence>
<feature type="domain" description="Tryptophan synthase beta chain-like PALP" evidence="5">
    <location>
        <begin position="75"/>
        <end position="375"/>
    </location>
</feature>
<dbReference type="PANTHER" id="PTHR48078:SF6">
    <property type="entry name" value="L-THREONINE DEHYDRATASE CATABOLIC TDCB"/>
    <property type="match status" value="1"/>
</dbReference>
<comment type="similarity">
    <text evidence="2">Belongs to the threonine synthase family.</text>
</comment>
<evidence type="ECO:0000256" key="1">
    <source>
        <dbReference type="ARBA" id="ARBA00001933"/>
    </source>
</evidence>
<comment type="cofactor">
    <cofactor evidence="1">
        <name>pyridoxal 5'-phosphate</name>
        <dbReference type="ChEBI" id="CHEBI:597326"/>
    </cofactor>
</comment>
<evidence type="ECO:0000256" key="2">
    <source>
        <dbReference type="ARBA" id="ARBA00005517"/>
    </source>
</evidence>
<dbReference type="Pfam" id="PF00291">
    <property type="entry name" value="PALP"/>
    <property type="match status" value="1"/>
</dbReference>
<gene>
    <name evidence="6" type="ORF">METZ01_LOCUS240023</name>
</gene>
<name>A0A382HJ02_9ZZZZ</name>
<reference evidence="6" key="1">
    <citation type="submission" date="2018-05" db="EMBL/GenBank/DDBJ databases">
        <authorList>
            <person name="Lanie J.A."/>
            <person name="Ng W.-L."/>
            <person name="Kazmierczak K.M."/>
            <person name="Andrzejewski T.M."/>
            <person name="Davidsen T.M."/>
            <person name="Wayne K.J."/>
            <person name="Tettelin H."/>
            <person name="Glass J.I."/>
            <person name="Rusch D."/>
            <person name="Podicherti R."/>
            <person name="Tsui H.-C.T."/>
            <person name="Winkler M.E."/>
        </authorList>
    </citation>
    <scope>NUCLEOTIDE SEQUENCE</scope>
</reference>
<proteinExistence type="inferred from homology"/>
<dbReference type="GO" id="GO:0004794">
    <property type="term" value="F:threonine deaminase activity"/>
    <property type="evidence" value="ECO:0007669"/>
    <property type="project" value="TreeGrafter"/>
</dbReference>
<dbReference type="AlphaFoldDB" id="A0A382HJ02"/>
<keyword evidence="3" id="KW-0663">Pyridoxal phosphate</keyword>
<dbReference type="InterPro" id="IPR036052">
    <property type="entry name" value="TrpB-like_PALP_sf"/>
</dbReference>
<dbReference type="InterPro" id="IPR001926">
    <property type="entry name" value="TrpB-like_PALP"/>
</dbReference>